<dbReference type="Proteomes" id="UP000712600">
    <property type="component" value="Unassembled WGS sequence"/>
</dbReference>
<dbReference type="AlphaFoldDB" id="A0A8S9R7J1"/>
<accession>A0A8S9R7J1</accession>
<organism evidence="1 2">
    <name type="scientific">Brassica cretica</name>
    <name type="common">Mustard</name>
    <dbReference type="NCBI Taxonomy" id="69181"/>
    <lineage>
        <taxon>Eukaryota</taxon>
        <taxon>Viridiplantae</taxon>
        <taxon>Streptophyta</taxon>
        <taxon>Embryophyta</taxon>
        <taxon>Tracheophyta</taxon>
        <taxon>Spermatophyta</taxon>
        <taxon>Magnoliopsida</taxon>
        <taxon>eudicotyledons</taxon>
        <taxon>Gunneridae</taxon>
        <taxon>Pentapetalae</taxon>
        <taxon>rosids</taxon>
        <taxon>malvids</taxon>
        <taxon>Brassicales</taxon>
        <taxon>Brassicaceae</taxon>
        <taxon>Brassiceae</taxon>
        <taxon>Brassica</taxon>
    </lineage>
</organism>
<name>A0A8S9R7J1_BRACR</name>
<protein>
    <submittedName>
        <fullName evidence="1">Uncharacterized protein</fullName>
    </submittedName>
</protein>
<evidence type="ECO:0000313" key="2">
    <source>
        <dbReference type="Proteomes" id="UP000712600"/>
    </source>
</evidence>
<gene>
    <name evidence="1" type="ORF">F2Q69_00013685</name>
</gene>
<evidence type="ECO:0000313" key="1">
    <source>
        <dbReference type="EMBL" id="KAF3559241.1"/>
    </source>
</evidence>
<dbReference type="EMBL" id="QGKX02000996">
    <property type="protein sequence ID" value="KAF3559241.1"/>
    <property type="molecule type" value="Genomic_DNA"/>
</dbReference>
<reference evidence="1" key="1">
    <citation type="submission" date="2019-12" db="EMBL/GenBank/DDBJ databases">
        <title>Genome sequencing and annotation of Brassica cretica.</title>
        <authorList>
            <person name="Studholme D.J."/>
            <person name="Sarris P."/>
        </authorList>
    </citation>
    <scope>NUCLEOTIDE SEQUENCE</scope>
    <source>
        <strain evidence="1">PFS-109/04</strain>
        <tissue evidence="1">Leaf</tissue>
    </source>
</reference>
<comment type="caution">
    <text evidence="1">The sequence shown here is derived from an EMBL/GenBank/DDBJ whole genome shotgun (WGS) entry which is preliminary data.</text>
</comment>
<proteinExistence type="predicted"/>
<sequence length="99" mass="11260">MAFSHERTVPIAGLGKLMVTSSSTALLHYRPLSEPFLLNCWQIWTTWNKLLFENRASRASDVIVKAISGAREWQLAQLEDNRLQQPSSTGEMHHHLCLS</sequence>